<evidence type="ECO:0000313" key="6">
    <source>
        <dbReference type="Proteomes" id="UP000243052"/>
    </source>
</evidence>
<dbReference type="Proteomes" id="UP000243052">
    <property type="component" value="Chromosome vi"/>
</dbReference>
<keyword evidence="2" id="KW-0472">Membrane</keyword>
<feature type="compositionally biased region" description="Basic residues" evidence="3">
    <location>
        <begin position="922"/>
        <end position="941"/>
    </location>
</feature>
<dbReference type="OrthoDB" id="67540at2759"/>
<dbReference type="STRING" id="45286.A0A0X8HTX2"/>
<evidence type="ECO:0000256" key="3">
    <source>
        <dbReference type="SAM" id="MobiDB-lite"/>
    </source>
</evidence>
<dbReference type="GO" id="GO:0000139">
    <property type="term" value="C:Golgi membrane"/>
    <property type="evidence" value="ECO:0007669"/>
    <property type="project" value="TreeGrafter"/>
</dbReference>
<keyword evidence="6" id="KW-1185">Reference proteome</keyword>
<dbReference type="Pfam" id="PF07064">
    <property type="entry name" value="RIC1"/>
    <property type="match status" value="1"/>
</dbReference>
<dbReference type="AlphaFoldDB" id="A0A0X8HTX2"/>
<dbReference type="InterPro" id="IPR009771">
    <property type="entry name" value="RIC1_C"/>
</dbReference>
<dbReference type="GeneID" id="28725066"/>
<sequence>MSIWPFEANHCFEVPIAKYVSQDENSEHSLNNKSILQTIKLPSSNLFVLLTDCAVFLYNSEPLCLISCHRSSIKAIERFGNNKSIILNDGQQLHGDIMRKEQGKAERIRKDIYFYVVTENNFMLVYQISSNSDGSSNFVDYDLHVSKSLRTRLEIQEKFEADNNEENEVLIVYDKSDSSKIIQSGYATHKQRGFLQFLTNNNAEDENESPINKSELNLKVVLSFDHGINDVIGESLGNIGDGQSQQSLTMLFDKGLQLLELTNFKLQESTLIEVQGGRSLLSIEGKLFIIALKNDKYFSICSIDVVKKRIIKEMQLTEVLKASLLSSFAYHNNIIILVFQNEVVYYNLVSEDVIGRLKLSGGIRKSSRLTDDLMALFMTDGTIKVTSVWGNTLFVLPINDHLGKANLPTDIAFFDKTLIVSTNEGNILVWSMWTEISTSIGDLRQNTPFLLQNKKGDVQVYSPISGGDFNHNMFQLLKFPTKTANNYIPIVRLNDNQSILAVYVANKGVLLLNFLNLGKLLSFSDVKLLDCYWIKSNYLLCHFGDSSGRDFMQCFHFPSQGNHSAELNDYTIWKWSVPHNITVRQMFVNTFSKYKSVRIKAKNGEENHDNLLKTTEIVLLCEGGKVTTFDVLCIVHPCGVNIIRHFHHFKEYQLPIDLIRHLIWIYSWKGGFIALSASTVYRIEFDANYEYTTVSLLEKVDRIIDIVGESICLVVGNDFLVYDINDLWEQKAPTVKIPLVEEEYPICVSVQTAAIHNMNYLDEKAFIKLSVDSHIYLDHIIAKLVDGSIPPEEIHNRYGALKHYKFVLEKVLSSKVLNNESLDGILNLLDVYDTELSLNTPGRPVSGKIEIVGNCLRKIETKHWDYLFHNLRLTPRDLLERCTENGDPKILGVLLVVFLNYDENNLLYSARNANEKASKSKSNSKKGKKHKQNKNYSKKNHTHVETVLRDEELIQRVLHVLVTSASNSAIPQEAQEYWDMALQVVRFTKALDKQNESTLASKCMNQL</sequence>
<accession>A0A0X8HTX2</accession>
<dbReference type="PANTHER" id="PTHR22746">
    <property type="entry name" value="RAB6A-GEF COMPLEX PARTNER PROTEIN 1"/>
    <property type="match status" value="1"/>
</dbReference>
<dbReference type="EMBL" id="CP014246">
    <property type="protein sequence ID" value="AMD21761.1"/>
    <property type="molecule type" value="Genomic_DNA"/>
</dbReference>
<dbReference type="GO" id="GO:0042147">
    <property type="term" value="P:retrograde transport, endosome to Golgi"/>
    <property type="evidence" value="ECO:0007669"/>
    <property type="project" value="TreeGrafter"/>
</dbReference>
<dbReference type="GO" id="GO:0034066">
    <property type="term" value="C:Ric1-Rgp1 guanyl-nucleotide exchange factor complex"/>
    <property type="evidence" value="ECO:0007669"/>
    <property type="project" value="InterPro"/>
</dbReference>
<dbReference type="PANTHER" id="PTHR22746:SF10">
    <property type="entry name" value="GUANINE NUCLEOTIDE EXCHANGE FACTOR SUBUNIT RIC1"/>
    <property type="match status" value="1"/>
</dbReference>
<protein>
    <submittedName>
        <fullName evidence="5">HFL095Wp</fullName>
    </submittedName>
</protein>
<comment type="subcellular location">
    <subcellularLocation>
        <location evidence="1">Membrane</location>
    </subcellularLocation>
</comment>
<proteinExistence type="predicted"/>
<dbReference type="RefSeq" id="XP_017988757.1">
    <property type="nucleotide sequence ID" value="XM_018133117.1"/>
</dbReference>
<gene>
    <name evidence="5" type="ORF">AW171_hschr63732</name>
</gene>
<evidence type="ECO:0000259" key="4">
    <source>
        <dbReference type="Pfam" id="PF07064"/>
    </source>
</evidence>
<feature type="region of interest" description="Disordered" evidence="3">
    <location>
        <begin position="912"/>
        <end position="942"/>
    </location>
</feature>
<evidence type="ECO:0000256" key="1">
    <source>
        <dbReference type="ARBA" id="ARBA00004370"/>
    </source>
</evidence>
<dbReference type="GO" id="GO:0006886">
    <property type="term" value="P:intracellular protein transport"/>
    <property type="evidence" value="ECO:0007669"/>
    <property type="project" value="InterPro"/>
</dbReference>
<dbReference type="GO" id="GO:0005829">
    <property type="term" value="C:cytosol"/>
    <property type="evidence" value="ECO:0007669"/>
    <property type="project" value="TreeGrafter"/>
</dbReference>
<evidence type="ECO:0000313" key="5">
    <source>
        <dbReference type="EMBL" id="AMD21761.1"/>
    </source>
</evidence>
<reference evidence="5 6" key="1">
    <citation type="submission" date="2016-01" db="EMBL/GenBank/DDBJ databases">
        <title>Genome sequence of the yeast Holleya sinecauda.</title>
        <authorList>
            <person name="Dietrich F.S."/>
        </authorList>
    </citation>
    <scope>NUCLEOTIDE SEQUENCE [LARGE SCALE GENOMIC DNA]</scope>
    <source>
        <strain evidence="5 6">ATCC 58844</strain>
    </source>
</reference>
<feature type="domain" description="RIC1 C-terminal alpha solenoid region" evidence="4">
    <location>
        <begin position="848"/>
        <end position="997"/>
    </location>
</feature>
<name>A0A0X8HTX2_9SACH</name>
<organism evidence="5 6">
    <name type="scientific">Eremothecium sinecaudum</name>
    <dbReference type="NCBI Taxonomy" id="45286"/>
    <lineage>
        <taxon>Eukaryota</taxon>
        <taxon>Fungi</taxon>
        <taxon>Dikarya</taxon>
        <taxon>Ascomycota</taxon>
        <taxon>Saccharomycotina</taxon>
        <taxon>Saccharomycetes</taxon>
        <taxon>Saccharomycetales</taxon>
        <taxon>Saccharomycetaceae</taxon>
        <taxon>Eremothecium</taxon>
    </lineage>
</organism>
<evidence type="ECO:0000256" key="2">
    <source>
        <dbReference type="ARBA" id="ARBA00023136"/>
    </source>
</evidence>
<dbReference type="InterPro" id="IPR040096">
    <property type="entry name" value="Ric1"/>
</dbReference>